<dbReference type="Gramene" id="TVU07003">
    <property type="protein sequence ID" value="TVU07003"/>
    <property type="gene ID" value="EJB05_47042"/>
</dbReference>
<reference evidence="2 3" key="1">
    <citation type="journal article" date="2019" name="Sci. Rep.">
        <title>A high-quality genome of Eragrostis curvula grass provides insights into Poaceae evolution and supports new strategies to enhance forage quality.</title>
        <authorList>
            <person name="Carballo J."/>
            <person name="Santos B.A.C.M."/>
            <person name="Zappacosta D."/>
            <person name="Garbus I."/>
            <person name="Selva J.P."/>
            <person name="Gallo C.A."/>
            <person name="Diaz A."/>
            <person name="Albertini E."/>
            <person name="Caccamo M."/>
            <person name="Echenique V."/>
        </authorList>
    </citation>
    <scope>NUCLEOTIDE SEQUENCE [LARGE SCALE GENOMIC DNA]</scope>
    <source>
        <strain evidence="3">cv. Victoria</strain>
        <tissue evidence="2">Leaf</tissue>
    </source>
</reference>
<sequence>MLKSSCTLFGNIIITDDPALAKTFCRRDLGPAKGGSSRDEGHRQWYHDELSSDDEPGAAMWNLHKMEVGFYGTSKEATSPTMAQHVCRTQTFPTGFISVTSKTASPVLASSTRLSIMNPGTTTALPRAPPRRRAVTRPHAPAGERHAEVRHLHRRRGVQALLVP</sequence>
<evidence type="ECO:0000313" key="3">
    <source>
        <dbReference type="Proteomes" id="UP000324897"/>
    </source>
</evidence>
<evidence type="ECO:0000313" key="2">
    <source>
        <dbReference type="EMBL" id="TVU07003.1"/>
    </source>
</evidence>
<keyword evidence="3" id="KW-1185">Reference proteome</keyword>
<protein>
    <submittedName>
        <fullName evidence="2">Uncharacterized protein</fullName>
    </submittedName>
</protein>
<dbReference type="AlphaFoldDB" id="A0A5J9T6N3"/>
<feature type="region of interest" description="Disordered" evidence="1">
    <location>
        <begin position="119"/>
        <end position="146"/>
    </location>
</feature>
<feature type="non-terminal residue" evidence="2">
    <location>
        <position position="1"/>
    </location>
</feature>
<gene>
    <name evidence="2" type="ORF">EJB05_47042</name>
</gene>
<accession>A0A5J9T6N3</accession>
<organism evidence="2 3">
    <name type="scientific">Eragrostis curvula</name>
    <name type="common">weeping love grass</name>
    <dbReference type="NCBI Taxonomy" id="38414"/>
    <lineage>
        <taxon>Eukaryota</taxon>
        <taxon>Viridiplantae</taxon>
        <taxon>Streptophyta</taxon>
        <taxon>Embryophyta</taxon>
        <taxon>Tracheophyta</taxon>
        <taxon>Spermatophyta</taxon>
        <taxon>Magnoliopsida</taxon>
        <taxon>Liliopsida</taxon>
        <taxon>Poales</taxon>
        <taxon>Poaceae</taxon>
        <taxon>PACMAD clade</taxon>
        <taxon>Chloridoideae</taxon>
        <taxon>Eragrostideae</taxon>
        <taxon>Eragrostidinae</taxon>
        <taxon>Eragrostis</taxon>
    </lineage>
</organism>
<dbReference type="Proteomes" id="UP000324897">
    <property type="component" value="Unassembled WGS sequence"/>
</dbReference>
<comment type="caution">
    <text evidence="2">The sequence shown here is derived from an EMBL/GenBank/DDBJ whole genome shotgun (WGS) entry which is preliminary data.</text>
</comment>
<name>A0A5J9T6N3_9POAL</name>
<evidence type="ECO:0000256" key="1">
    <source>
        <dbReference type="SAM" id="MobiDB-lite"/>
    </source>
</evidence>
<proteinExistence type="predicted"/>
<dbReference type="EMBL" id="RWGY01000045">
    <property type="protein sequence ID" value="TVU07003.1"/>
    <property type="molecule type" value="Genomic_DNA"/>
</dbReference>
<feature type="non-terminal residue" evidence="2">
    <location>
        <position position="164"/>
    </location>
</feature>